<keyword evidence="1" id="KW-0472">Membrane</keyword>
<reference evidence="2 3" key="1">
    <citation type="submission" date="2016-08" db="EMBL/GenBank/DDBJ databases">
        <title>Complete genome sequence of Acinetobacter baylyi strain GFJ2.</title>
        <authorList>
            <person name="Tabata M."/>
            <person name="Kuboki S."/>
            <person name="Gibu N."/>
            <person name="Kinouchi Y."/>
            <person name="Vangnai A."/>
            <person name="Kasai D."/>
            <person name="Fukuda M."/>
        </authorList>
    </citation>
    <scope>NUCLEOTIDE SEQUENCE [LARGE SCALE GENOMIC DNA]</scope>
    <source>
        <strain evidence="2 3">GFJ2</strain>
    </source>
</reference>
<sequence length="339" mass="38705">MALDQIWKQQLALVSYGNEYLNHDLSFSGWKQHSIFTRHALYFRDLITQHLLAQHFQIWLEGLKQQGVYRISLHASNLLIDEKNPNPNVELLSSHVVVTHSKTQKTAWIMGQELAEWYLSDQAFEIPLNQRSDTRETTFWRYDLSDKLAKKVQADLETANWKDISAFLSRELFEQRLAQGVDLESNGKSYYGTDTLASSEATGQYLPLLPSEYPAQLAHELLHKVERLSHFIQQKRQHPYHATGEMFSPEEQIALRQFAEKIEDMHAKLIVRVANHYQSAHPLPAAPVASPLEPQLAHTPTAQIANSTPQHSHKVGSSSVIKLVLLTIIICACAYYFGL</sequence>
<dbReference type="STRING" id="487316.BEN76_10375"/>
<keyword evidence="1" id="KW-0812">Transmembrane</keyword>
<evidence type="ECO:0000313" key="3">
    <source>
        <dbReference type="Proteomes" id="UP000185674"/>
    </source>
</evidence>
<dbReference type="KEGG" id="asol:BEN76_10375"/>
<gene>
    <name evidence="2" type="ORF">BEN76_10375</name>
</gene>
<evidence type="ECO:0000256" key="1">
    <source>
        <dbReference type="SAM" id="Phobius"/>
    </source>
</evidence>
<dbReference type="AlphaFoldDB" id="A0A1P8EJL7"/>
<keyword evidence="1" id="KW-1133">Transmembrane helix</keyword>
<dbReference type="EMBL" id="CP016896">
    <property type="protein sequence ID" value="APV36398.1"/>
    <property type="molecule type" value="Genomic_DNA"/>
</dbReference>
<evidence type="ECO:0000313" key="2">
    <source>
        <dbReference type="EMBL" id="APV36398.1"/>
    </source>
</evidence>
<name>A0A1P8EJL7_9GAMM</name>
<proteinExistence type="predicted"/>
<protein>
    <submittedName>
        <fullName evidence="2">Uncharacterized protein</fullName>
    </submittedName>
</protein>
<dbReference type="Proteomes" id="UP000185674">
    <property type="component" value="Chromosome"/>
</dbReference>
<organism evidence="2 3">
    <name type="scientific">Acinetobacter soli</name>
    <dbReference type="NCBI Taxonomy" id="487316"/>
    <lineage>
        <taxon>Bacteria</taxon>
        <taxon>Pseudomonadati</taxon>
        <taxon>Pseudomonadota</taxon>
        <taxon>Gammaproteobacteria</taxon>
        <taxon>Moraxellales</taxon>
        <taxon>Moraxellaceae</taxon>
        <taxon>Acinetobacter</taxon>
    </lineage>
</organism>
<accession>A0A1P8EJL7</accession>
<dbReference type="RefSeq" id="WP_076033015.1">
    <property type="nucleotide sequence ID" value="NZ_BKXY01000031.1"/>
</dbReference>
<feature type="transmembrane region" description="Helical" evidence="1">
    <location>
        <begin position="320"/>
        <end position="338"/>
    </location>
</feature>
<dbReference type="eggNOG" id="ENOG5031QRA">
    <property type="taxonomic scope" value="Bacteria"/>
</dbReference>